<dbReference type="EMBL" id="BMWE01000007">
    <property type="protein sequence ID" value="GGY20398.1"/>
    <property type="molecule type" value="Genomic_DNA"/>
</dbReference>
<evidence type="ECO:0000259" key="6">
    <source>
        <dbReference type="PROSITE" id="PS51935"/>
    </source>
</evidence>
<protein>
    <recommendedName>
        <fullName evidence="6">NlpC/P60 domain-containing protein</fullName>
    </recommendedName>
</protein>
<evidence type="ECO:0000313" key="8">
    <source>
        <dbReference type="Proteomes" id="UP000653308"/>
    </source>
</evidence>
<dbReference type="RefSeq" id="WP_229864301.1">
    <property type="nucleotide sequence ID" value="NZ_BMWE01000007.1"/>
</dbReference>
<feature type="compositionally biased region" description="Low complexity" evidence="5">
    <location>
        <begin position="216"/>
        <end position="226"/>
    </location>
</feature>
<feature type="region of interest" description="Disordered" evidence="5">
    <location>
        <begin position="199"/>
        <end position="242"/>
    </location>
</feature>
<organism evidence="7 8">
    <name type="scientific">Streptomyces djakartensis</name>
    <dbReference type="NCBI Taxonomy" id="68193"/>
    <lineage>
        <taxon>Bacteria</taxon>
        <taxon>Bacillati</taxon>
        <taxon>Actinomycetota</taxon>
        <taxon>Actinomycetes</taxon>
        <taxon>Kitasatosporales</taxon>
        <taxon>Streptomycetaceae</taxon>
        <taxon>Streptomyces</taxon>
    </lineage>
</organism>
<keyword evidence="8" id="KW-1185">Reference proteome</keyword>
<feature type="domain" description="NlpC/P60" evidence="6">
    <location>
        <begin position="363"/>
        <end position="481"/>
    </location>
</feature>
<evidence type="ECO:0000313" key="7">
    <source>
        <dbReference type="EMBL" id="GGY20398.1"/>
    </source>
</evidence>
<feature type="region of interest" description="Disordered" evidence="5">
    <location>
        <begin position="80"/>
        <end position="185"/>
    </location>
</feature>
<feature type="compositionally biased region" description="Low complexity" evidence="5">
    <location>
        <begin position="112"/>
        <end position="126"/>
    </location>
</feature>
<feature type="compositionally biased region" description="Pro residues" evidence="5">
    <location>
        <begin position="199"/>
        <end position="215"/>
    </location>
</feature>
<dbReference type="InterPro" id="IPR038765">
    <property type="entry name" value="Papain-like_cys_pep_sf"/>
</dbReference>
<evidence type="ECO:0000256" key="4">
    <source>
        <dbReference type="ARBA" id="ARBA00022807"/>
    </source>
</evidence>
<reference evidence="8" key="1">
    <citation type="journal article" date="2019" name="Int. J. Syst. Evol. Microbiol.">
        <title>The Global Catalogue of Microorganisms (GCM) 10K type strain sequencing project: providing services to taxonomists for standard genome sequencing and annotation.</title>
        <authorList>
            <consortium name="The Broad Institute Genomics Platform"/>
            <consortium name="The Broad Institute Genome Sequencing Center for Infectious Disease"/>
            <person name="Wu L."/>
            <person name="Ma J."/>
        </authorList>
    </citation>
    <scope>NUCLEOTIDE SEQUENCE [LARGE SCALE GENOMIC DNA]</scope>
    <source>
        <strain evidence="8">JCM 4957</strain>
    </source>
</reference>
<dbReference type="Gene3D" id="3.90.1720.10">
    <property type="entry name" value="endopeptidase domain like (from Nostoc punctiforme)"/>
    <property type="match status" value="1"/>
</dbReference>
<evidence type="ECO:0000256" key="3">
    <source>
        <dbReference type="ARBA" id="ARBA00022801"/>
    </source>
</evidence>
<dbReference type="Proteomes" id="UP000653308">
    <property type="component" value="Unassembled WGS sequence"/>
</dbReference>
<evidence type="ECO:0000256" key="5">
    <source>
        <dbReference type="SAM" id="MobiDB-lite"/>
    </source>
</evidence>
<keyword evidence="4" id="KW-0788">Thiol protease</keyword>
<comment type="caution">
    <text evidence="7">The sequence shown here is derived from an EMBL/GenBank/DDBJ whole genome shotgun (WGS) entry which is preliminary data.</text>
</comment>
<keyword evidence="3" id="KW-0378">Hydrolase</keyword>
<dbReference type="SUPFAM" id="SSF54001">
    <property type="entry name" value="Cysteine proteinases"/>
    <property type="match status" value="1"/>
</dbReference>
<dbReference type="PANTHER" id="PTHR47359">
    <property type="entry name" value="PEPTIDOGLYCAN DL-ENDOPEPTIDASE CWLO"/>
    <property type="match status" value="1"/>
</dbReference>
<accession>A0ABQ2ZQQ8</accession>
<dbReference type="InterPro" id="IPR000064">
    <property type="entry name" value="NLP_P60_dom"/>
</dbReference>
<feature type="compositionally biased region" description="Basic and acidic residues" evidence="5">
    <location>
        <begin position="171"/>
        <end position="181"/>
    </location>
</feature>
<sequence>MVNESEAPSPDEVRRRINSLYDRAENDTGKFNATRAASAASIPRQRGASPRGQAQEDMGPAAGTFTRKWFNAARTNAGPTLAATLPADRLPARPDRALESALPARPAERPAEPLALEAPKAPKAPAGVARELTAGTAQAPATGSLPEMPAQRGSFPEIPAQRVAPALPGESRPDGSARLDDGALPVLGGGDAAAWPLYEPAPAPAPVSSPLPDPLSDPLSGPLPGLQSTAAMPTVPDPAAGALQADLPTSVMEPYGAGPATDATTTYPTALPTDPTAYYAPAPAADLTTATYGAGLPDVAASALAAPVPAAPALVVPAPVAAAPAAPAPVVPIEPSAAAPAPSTALAPGATGGSWLSQDAGHSTKAERVVAFARAQIGRPCVWGAVGPGSYDAPGLTQAAWKAADVTLPRTTQAQWQAGMQVPLADVQVGDLVFFHDDLGHVGIWSGDGMMIHAPGPGALIREESVFFAGQSAIRGAVRPA</sequence>
<evidence type="ECO:0000256" key="2">
    <source>
        <dbReference type="ARBA" id="ARBA00022670"/>
    </source>
</evidence>
<dbReference type="PANTHER" id="PTHR47359:SF3">
    <property type="entry name" value="NLP_P60 DOMAIN-CONTAINING PROTEIN-RELATED"/>
    <property type="match status" value="1"/>
</dbReference>
<proteinExistence type="inferred from homology"/>
<dbReference type="PROSITE" id="PS51935">
    <property type="entry name" value="NLPC_P60"/>
    <property type="match status" value="1"/>
</dbReference>
<dbReference type="InterPro" id="IPR051794">
    <property type="entry name" value="PG_Endopeptidase_C40"/>
</dbReference>
<comment type="similarity">
    <text evidence="1">Belongs to the peptidase C40 family.</text>
</comment>
<keyword evidence="2" id="KW-0645">Protease</keyword>
<evidence type="ECO:0000256" key="1">
    <source>
        <dbReference type="ARBA" id="ARBA00007074"/>
    </source>
</evidence>
<name>A0ABQ2ZQQ8_9ACTN</name>
<dbReference type="Pfam" id="PF00877">
    <property type="entry name" value="NLPC_P60"/>
    <property type="match status" value="1"/>
</dbReference>
<gene>
    <name evidence="7" type="ORF">GCM10010384_28720</name>
</gene>
<feature type="region of interest" description="Disordered" evidence="5">
    <location>
        <begin position="1"/>
        <end position="62"/>
    </location>
</feature>